<evidence type="ECO:0000313" key="1">
    <source>
        <dbReference type="EMBL" id="KPL87110.1"/>
    </source>
</evidence>
<reference evidence="1 2" key="1">
    <citation type="submission" date="2015-07" db="EMBL/GenBank/DDBJ databases">
        <title>Whole genome sequence of Ardenticatena maritima DSM 23922.</title>
        <authorList>
            <person name="Hemp J."/>
            <person name="Ward L.M."/>
            <person name="Pace L.A."/>
            <person name="Fischer W.W."/>
        </authorList>
    </citation>
    <scope>NUCLEOTIDE SEQUENCE [LARGE SCALE GENOMIC DNA]</scope>
    <source>
        <strain evidence="1 2">110S</strain>
    </source>
</reference>
<dbReference type="Proteomes" id="UP000050502">
    <property type="component" value="Unassembled WGS sequence"/>
</dbReference>
<sequence length="199" mass="22978">MVQIPTIQDIEAARRSFEANEPRDLFYRAATELVSLALEGRTSLSVAEALAVLLQTWNKMFYQYRKFDSQHFADIERLISDHYSLLLTFRQRSIEDFNQEDEGKIRSVFKAFEVILGPVGAAKCLHLLAPHFFPLWDRAIAKAYGFPLGKIGTNAERYCRFMRIVKEQVQSLGGEQTIGRNPLKAIDEYNYCKYTKGWI</sequence>
<dbReference type="OrthoDB" id="3078397at2"/>
<organism evidence="1 2">
    <name type="scientific">Ardenticatena maritima</name>
    <dbReference type="NCBI Taxonomy" id="872965"/>
    <lineage>
        <taxon>Bacteria</taxon>
        <taxon>Bacillati</taxon>
        <taxon>Chloroflexota</taxon>
        <taxon>Ardenticatenia</taxon>
        <taxon>Ardenticatenales</taxon>
        <taxon>Ardenticatenaceae</taxon>
        <taxon>Ardenticatena</taxon>
    </lineage>
</organism>
<proteinExistence type="predicted"/>
<gene>
    <name evidence="1" type="ORF">SE16_11160</name>
</gene>
<dbReference type="RefSeq" id="WP_054492283.1">
    <property type="nucleotide sequence ID" value="NZ_BBZA01000050.1"/>
</dbReference>
<protein>
    <submittedName>
        <fullName evidence="1">Uncharacterized protein</fullName>
    </submittedName>
</protein>
<evidence type="ECO:0000313" key="2">
    <source>
        <dbReference type="Proteomes" id="UP000050502"/>
    </source>
</evidence>
<dbReference type="EMBL" id="LGKN01000006">
    <property type="protein sequence ID" value="KPL87110.1"/>
    <property type="molecule type" value="Genomic_DNA"/>
</dbReference>
<comment type="caution">
    <text evidence="1">The sequence shown here is derived from an EMBL/GenBank/DDBJ whole genome shotgun (WGS) entry which is preliminary data.</text>
</comment>
<dbReference type="AlphaFoldDB" id="A0A0P6YC42"/>
<accession>A0A0P6YC42</accession>
<name>A0A0P6YC42_9CHLR</name>